<feature type="binding site" evidence="15">
    <location>
        <position position="86"/>
    </location>
    <ligand>
        <name>5-phospho-alpha-D-ribose 1-diphosphate</name>
        <dbReference type="ChEBI" id="CHEBI:58017"/>
    </ligand>
</feature>
<dbReference type="InterPro" id="IPR005765">
    <property type="entry name" value="UPRT"/>
</dbReference>
<dbReference type="EC" id="2.4.2.9" evidence="3 15"/>
<dbReference type="GO" id="GO:0005737">
    <property type="term" value="C:cytoplasm"/>
    <property type="evidence" value="ECO:0007669"/>
    <property type="project" value="UniProtKB-ARBA"/>
</dbReference>
<evidence type="ECO:0000256" key="13">
    <source>
        <dbReference type="ARBA" id="ARBA00072146"/>
    </source>
</evidence>
<comment type="cofactor">
    <cofactor evidence="15">
        <name>Mg(2+)</name>
        <dbReference type="ChEBI" id="CHEBI:18420"/>
    </cofactor>
    <text evidence="15">Binds 1 Mg(2+) ion per subunit. The magnesium is bound as Mg-PRPP.</text>
</comment>
<comment type="pathway">
    <text evidence="1 15">Pyrimidine metabolism; UMP biosynthesis via salvage pathway; UMP from uracil: step 1/1.</text>
</comment>
<sequence>MFKHPDFRNLYVVDHPLIQHKLSHMRNKETSTKSFRALLNEISLLMGYEITHDLPLTSKEIETPITTIVDAPVLEGRKIAVVPILRAGQGMSDGLLELMPSARVGHVGLYRDEETKKPVEYLVKLPEVEGRTFIVCDPMLATGHSAAYACDVLNKAGVKDEDIRMLVLVGAPEGMKLFGETHPDVKVYVASLDSHLNEKAYIVPGLGDAGDRLFGTK</sequence>
<dbReference type="PANTHER" id="PTHR32315:SF4">
    <property type="entry name" value="URACIL PHOSPHORIBOSYLTRANSFERASE, CHLOROPLASTIC"/>
    <property type="match status" value="1"/>
</dbReference>
<dbReference type="GO" id="GO:0005525">
    <property type="term" value="F:GTP binding"/>
    <property type="evidence" value="ECO:0007669"/>
    <property type="project" value="UniProtKB-KW"/>
</dbReference>
<dbReference type="NCBIfam" id="TIGR01091">
    <property type="entry name" value="upp"/>
    <property type="match status" value="1"/>
</dbReference>
<accession>A0A1C3REN8</accession>
<evidence type="ECO:0000313" key="17">
    <source>
        <dbReference type="EMBL" id="SCA55766.1"/>
    </source>
</evidence>
<evidence type="ECO:0000259" key="16">
    <source>
        <dbReference type="Pfam" id="PF14681"/>
    </source>
</evidence>
<evidence type="ECO:0000256" key="5">
    <source>
        <dbReference type="ARBA" id="ARBA00022676"/>
    </source>
</evidence>
<keyword evidence="6 15" id="KW-0808">Transferase</keyword>
<protein>
    <recommendedName>
        <fullName evidence="13 15">Uracil phosphoribosyltransferase</fullName>
        <ecNumber evidence="3 15">2.4.2.9</ecNumber>
    </recommendedName>
    <alternativeName>
        <fullName evidence="10 15">UMP pyrophosphorylase</fullName>
    </alternativeName>
    <alternativeName>
        <fullName evidence="14 15">UPRTase</fullName>
    </alternativeName>
</protein>
<gene>
    <name evidence="15 17" type="primary">upp</name>
    <name evidence="17" type="ORF">MTBPR1_120072</name>
</gene>
<evidence type="ECO:0000256" key="4">
    <source>
        <dbReference type="ARBA" id="ARBA00022533"/>
    </source>
</evidence>
<dbReference type="Gene3D" id="3.40.50.2020">
    <property type="match status" value="1"/>
</dbReference>
<keyword evidence="7 15" id="KW-0547">Nucleotide-binding</keyword>
<evidence type="ECO:0000256" key="3">
    <source>
        <dbReference type="ARBA" id="ARBA00011894"/>
    </source>
</evidence>
<evidence type="ECO:0000256" key="1">
    <source>
        <dbReference type="ARBA" id="ARBA00005180"/>
    </source>
</evidence>
<feature type="binding site" evidence="15">
    <location>
        <position position="111"/>
    </location>
    <ligand>
        <name>5-phospho-alpha-D-ribose 1-diphosphate</name>
        <dbReference type="ChEBI" id="CHEBI:58017"/>
    </ligand>
</feature>
<dbReference type="HAMAP" id="MF_01218_B">
    <property type="entry name" value="Upp_B"/>
    <property type="match status" value="1"/>
</dbReference>
<dbReference type="NCBIfam" id="NF001097">
    <property type="entry name" value="PRK00129.1"/>
    <property type="match status" value="1"/>
</dbReference>
<feature type="binding site" evidence="15">
    <location>
        <begin position="207"/>
        <end position="209"/>
    </location>
    <ligand>
        <name>uracil</name>
        <dbReference type="ChEBI" id="CHEBI:17568"/>
    </ligand>
</feature>
<dbReference type="InterPro" id="IPR000836">
    <property type="entry name" value="PRTase_dom"/>
</dbReference>
<dbReference type="AlphaFoldDB" id="A0A1C3REN8"/>
<dbReference type="UniPathway" id="UPA00574">
    <property type="reaction ID" value="UER00636"/>
</dbReference>
<keyword evidence="8 15" id="KW-0460">Magnesium</keyword>
<dbReference type="OrthoDB" id="9781675at2"/>
<evidence type="ECO:0000256" key="8">
    <source>
        <dbReference type="ARBA" id="ARBA00022842"/>
    </source>
</evidence>
<evidence type="ECO:0000256" key="14">
    <source>
        <dbReference type="ARBA" id="ARBA00079807"/>
    </source>
</evidence>
<feature type="binding site" evidence="15">
    <location>
        <position position="202"/>
    </location>
    <ligand>
        <name>uracil</name>
        <dbReference type="ChEBI" id="CHEBI:17568"/>
    </ligand>
</feature>
<dbReference type="InterPro" id="IPR034332">
    <property type="entry name" value="Upp_B"/>
</dbReference>
<comment type="similarity">
    <text evidence="2 15">Belongs to the UPRTase family.</text>
</comment>
<dbReference type="PANTHER" id="PTHR32315">
    <property type="entry name" value="ADENINE PHOSPHORIBOSYLTRANSFERASE"/>
    <property type="match status" value="1"/>
</dbReference>
<evidence type="ECO:0000256" key="7">
    <source>
        <dbReference type="ARBA" id="ARBA00022741"/>
    </source>
</evidence>
<keyword evidence="9 15" id="KW-0342">GTP-binding</keyword>
<comment type="activity regulation">
    <text evidence="15">Allosterically activated by GTP.</text>
</comment>
<evidence type="ECO:0000313" key="18">
    <source>
        <dbReference type="Proteomes" id="UP000231658"/>
    </source>
</evidence>
<dbReference type="STRING" id="1867952.MTBPR1_120072"/>
<keyword evidence="4 15" id="KW-0021">Allosteric enzyme</keyword>
<dbReference type="CDD" id="cd06223">
    <property type="entry name" value="PRTases_typeI"/>
    <property type="match status" value="1"/>
</dbReference>
<reference evidence="17 18" key="1">
    <citation type="submission" date="2016-07" db="EMBL/GenBank/DDBJ databases">
        <authorList>
            <person name="Lefevre C.T."/>
        </authorList>
    </citation>
    <scope>NUCLEOTIDE SEQUENCE [LARGE SCALE GENOMIC DNA]</scope>
    <source>
        <strain evidence="17">PR1</strain>
    </source>
</reference>
<dbReference type="InterPro" id="IPR029057">
    <property type="entry name" value="PRTase-like"/>
</dbReference>
<dbReference type="FunFam" id="3.40.50.2020:FF:000003">
    <property type="entry name" value="Uracil phosphoribosyltransferase"/>
    <property type="match status" value="1"/>
</dbReference>
<proteinExistence type="inferred from homology"/>
<evidence type="ECO:0000256" key="6">
    <source>
        <dbReference type="ARBA" id="ARBA00022679"/>
    </source>
</evidence>
<dbReference type="Pfam" id="PF14681">
    <property type="entry name" value="UPRTase"/>
    <property type="match status" value="1"/>
</dbReference>
<evidence type="ECO:0000256" key="9">
    <source>
        <dbReference type="ARBA" id="ARBA00023134"/>
    </source>
</evidence>
<evidence type="ECO:0000256" key="15">
    <source>
        <dbReference type="HAMAP-Rule" id="MF_01218"/>
    </source>
</evidence>
<dbReference type="RefSeq" id="WP_069186470.1">
    <property type="nucleotide sequence ID" value="NZ_FLYE01000004.1"/>
</dbReference>
<name>A0A1C3REN8_9PROT</name>
<comment type="catalytic activity">
    <reaction evidence="11 15">
        <text>UMP + diphosphate = 5-phospho-alpha-D-ribose 1-diphosphate + uracil</text>
        <dbReference type="Rhea" id="RHEA:13017"/>
        <dbReference type="ChEBI" id="CHEBI:17568"/>
        <dbReference type="ChEBI" id="CHEBI:33019"/>
        <dbReference type="ChEBI" id="CHEBI:57865"/>
        <dbReference type="ChEBI" id="CHEBI:58017"/>
        <dbReference type="EC" id="2.4.2.9"/>
    </reaction>
</comment>
<dbReference type="SUPFAM" id="SSF53271">
    <property type="entry name" value="PRTase-like"/>
    <property type="match status" value="1"/>
</dbReference>
<dbReference type="GO" id="GO:0006223">
    <property type="term" value="P:uracil salvage"/>
    <property type="evidence" value="ECO:0007669"/>
    <property type="project" value="InterPro"/>
</dbReference>
<evidence type="ECO:0000256" key="11">
    <source>
        <dbReference type="ARBA" id="ARBA00052919"/>
    </source>
</evidence>
<keyword evidence="5 15" id="KW-0328">Glycosyltransferase</keyword>
<evidence type="ECO:0000256" key="2">
    <source>
        <dbReference type="ARBA" id="ARBA00009516"/>
    </source>
</evidence>
<dbReference type="InterPro" id="IPR050054">
    <property type="entry name" value="UPRTase/APRTase"/>
</dbReference>
<organism evidence="17 18">
    <name type="scientific">Candidatus Terasakiella magnetica</name>
    <dbReference type="NCBI Taxonomy" id="1867952"/>
    <lineage>
        <taxon>Bacteria</taxon>
        <taxon>Pseudomonadati</taxon>
        <taxon>Pseudomonadota</taxon>
        <taxon>Alphaproteobacteria</taxon>
        <taxon>Rhodospirillales</taxon>
        <taxon>Terasakiellaceae</taxon>
        <taxon>Terasakiella</taxon>
    </lineage>
</organism>
<dbReference type="Proteomes" id="UP000231658">
    <property type="component" value="Unassembled WGS sequence"/>
</dbReference>
<feature type="domain" description="Phosphoribosyltransferase" evidence="16">
    <location>
        <begin position="12"/>
        <end position="216"/>
    </location>
</feature>
<evidence type="ECO:0000256" key="10">
    <source>
        <dbReference type="ARBA" id="ARBA00031082"/>
    </source>
</evidence>
<keyword evidence="18" id="KW-1185">Reference proteome</keyword>
<dbReference type="EMBL" id="FLYE01000004">
    <property type="protein sequence ID" value="SCA55766.1"/>
    <property type="molecule type" value="Genomic_DNA"/>
</dbReference>
<evidence type="ECO:0000256" key="12">
    <source>
        <dbReference type="ARBA" id="ARBA00056901"/>
    </source>
</evidence>
<feature type="binding site" evidence="15">
    <location>
        <position position="208"/>
    </location>
    <ligand>
        <name>5-phospho-alpha-D-ribose 1-diphosphate</name>
        <dbReference type="ChEBI" id="CHEBI:58017"/>
    </ligand>
</feature>
<feature type="binding site" evidence="15">
    <location>
        <begin position="137"/>
        <end position="145"/>
    </location>
    <ligand>
        <name>5-phospho-alpha-D-ribose 1-diphosphate</name>
        <dbReference type="ChEBI" id="CHEBI:58017"/>
    </ligand>
</feature>
<dbReference type="GO" id="GO:0000287">
    <property type="term" value="F:magnesium ion binding"/>
    <property type="evidence" value="ECO:0007669"/>
    <property type="project" value="UniProtKB-UniRule"/>
</dbReference>
<comment type="function">
    <text evidence="12 15">Catalyzes the conversion of uracil and 5-phospho-alpha-D-ribose 1-diphosphate (PRPP) to UMP and diphosphate.</text>
</comment>
<dbReference type="GO" id="GO:0044206">
    <property type="term" value="P:UMP salvage"/>
    <property type="evidence" value="ECO:0007669"/>
    <property type="project" value="UniProtKB-UniRule"/>
</dbReference>
<dbReference type="GO" id="GO:0004845">
    <property type="term" value="F:uracil phosphoribosyltransferase activity"/>
    <property type="evidence" value="ECO:0007669"/>
    <property type="project" value="UniProtKB-UniRule"/>
</dbReference>